<proteinExistence type="predicted"/>
<gene>
    <name evidence="1" type="ORF">HPB49_021501</name>
</gene>
<accession>A0ACB8CBG8</accession>
<organism evidence="1 2">
    <name type="scientific">Dermacentor silvarum</name>
    <name type="common">Tick</name>
    <dbReference type="NCBI Taxonomy" id="543639"/>
    <lineage>
        <taxon>Eukaryota</taxon>
        <taxon>Metazoa</taxon>
        <taxon>Ecdysozoa</taxon>
        <taxon>Arthropoda</taxon>
        <taxon>Chelicerata</taxon>
        <taxon>Arachnida</taxon>
        <taxon>Acari</taxon>
        <taxon>Parasitiformes</taxon>
        <taxon>Ixodida</taxon>
        <taxon>Ixodoidea</taxon>
        <taxon>Ixodidae</taxon>
        <taxon>Rhipicephalinae</taxon>
        <taxon>Dermacentor</taxon>
    </lineage>
</organism>
<comment type="caution">
    <text evidence="1">The sequence shown here is derived from an EMBL/GenBank/DDBJ whole genome shotgun (WGS) entry which is preliminary data.</text>
</comment>
<protein>
    <submittedName>
        <fullName evidence="1">Uncharacterized protein</fullName>
    </submittedName>
</protein>
<keyword evidence="2" id="KW-1185">Reference proteome</keyword>
<dbReference type="Proteomes" id="UP000821865">
    <property type="component" value="Chromosome 8"/>
</dbReference>
<name>A0ACB8CBG8_DERSI</name>
<evidence type="ECO:0000313" key="2">
    <source>
        <dbReference type="Proteomes" id="UP000821865"/>
    </source>
</evidence>
<evidence type="ECO:0000313" key="1">
    <source>
        <dbReference type="EMBL" id="KAH7938195.1"/>
    </source>
</evidence>
<sequence>MAGSSSTRFPASDARSSLLSVTYDKLRPHFAACVSIFVIAVAVVVISAFVHVSQRWPAQQEVAGERGSLFCCREEMRESLRYINTSVNPCRDFFAYVCSSVIKLRLWPEANNEAEFERMVFTGVMPPGAPRSKAGEFLVAYHRSCLATVSRESIASALAGAIVRKQREVLKNMDVRKAFIYATAATVKYKLRTAFYVLKLLNKESASVGTALICSSDDSYSQDALTASVDAVNSVLRLAVTAQRTLELKANICSVYRANREGIVAYTAANRSDFQGDVWNLQDLEAGLVANGLSLSTVAFFTVNQSRTVRAILDVFSPGRNEGSTGATYLLWHSVVRGAMRFKTSSDGPPQRVFQVCKREISDLRELGRLFQTNIFTSRERDAQFRVIFDAVKDAVRADLRASGLVEAEVVNTDLVVPVTSQNFASALLESREFELQGAEAFYAHFDDKDVLRFAHLSIVGNHSVHISINLYYYINTGEANVELSNMAVVGRILAEALWFMVFRTVTWTSQTATNILRLKECYDSYYWNSTAYDAYGIPPFFTALGLSSVLNAFYRPQWLTAKPAWGLWRMSHAQLFYILATYALCPKSSTPRDVSSINGPLRYIRDFADAFQCRPDAPMAKRHRCLLTALGR</sequence>
<reference evidence="1" key="1">
    <citation type="submission" date="2020-05" db="EMBL/GenBank/DDBJ databases">
        <title>Large-scale comparative analyses of tick genomes elucidate their genetic diversity and vector capacities.</title>
        <authorList>
            <person name="Jia N."/>
            <person name="Wang J."/>
            <person name="Shi W."/>
            <person name="Du L."/>
            <person name="Sun Y."/>
            <person name="Zhan W."/>
            <person name="Jiang J."/>
            <person name="Wang Q."/>
            <person name="Zhang B."/>
            <person name="Ji P."/>
            <person name="Sakyi L.B."/>
            <person name="Cui X."/>
            <person name="Yuan T."/>
            <person name="Jiang B."/>
            <person name="Yang W."/>
            <person name="Lam T.T.-Y."/>
            <person name="Chang Q."/>
            <person name="Ding S."/>
            <person name="Wang X."/>
            <person name="Zhu J."/>
            <person name="Ruan X."/>
            <person name="Zhao L."/>
            <person name="Wei J."/>
            <person name="Que T."/>
            <person name="Du C."/>
            <person name="Cheng J."/>
            <person name="Dai P."/>
            <person name="Han X."/>
            <person name="Huang E."/>
            <person name="Gao Y."/>
            <person name="Liu J."/>
            <person name="Shao H."/>
            <person name="Ye R."/>
            <person name="Li L."/>
            <person name="Wei W."/>
            <person name="Wang X."/>
            <person name="Wang C."/>
            <person name="Yang T."/>
            <person name="Huo Q."/>
            <person name="Li W."/>
            <person name="Guo W."/>
            <person name="Chen H."/>
            <person name="Zhou L."/>
            <person name="Ni X."/>
            <person name="Tian J."/>
            <person name="Zhou Y."/>
            <person name="Sheng Y."/>
            <person name="Liu T."/>
            <person name="Pan Y."/>
            <person name="Xia L."/>
            <person name="Li J."/>
            <person name="Zhao F."/>
            <person name="Cao W."/>
        </authorList>
    </citation>
    <scope>NUCLEOTIDE SEQUENCE</scope>
    <source>
        <strain evidence="1">Dsil-2018</strain>
    </source>
</reference>
<dbReference type="EMBL" id="CM023477">
    <property type="protein sequence ID" value="KAH7938195.1"/>
    <property type="molecule type" value="Genomic_DNA"/>
</dbReference>